<dbReference type="GO" id="GO:0005737">
    <property type="term" value="C:cytoplasm"/>
    <property type="evidence" value="ECO:0007669"/>
    <property type="project" value="TreeGrafter"/>
</dbReference>
<comment type="caution">
    <text evidence="3">The sequence shown here is derived from an EMBL/GenBank/DDBJ whole genome shotgun (WGS) entry which is preliminary data.</text>
</comment>
<dbReference type="Pfam" id="PF01266">
    <property type="entry name" value="DAO"/>
    <property type="match status" value="1"/>
</dbReference>
<accession>A0A2T7GB00</accession>
<dbReference type="Gene3D" id="3.30.9.10">
    <property type="entry name" value="D-Amino Acid Oxidase, subunit A, domain 2"/>
    <property type="match status" value="1"/>
</dbReference>
<sequence length="369" mass="38631">MSQQTADIIVIGGGIAGISAAAEMAKSAKVLVLEAEAQPGYHSTGRSAAIYIRNYGNAVLRAINALSEPTLAQPGGISDHSLLSPRGELLIASEDEMPSLEAYAAGATGLERMTGAEAAKMVPILRPEPIAAAIYESSAQSIDVDRMLQDYVKLLKARGGTIIAKARAQKIARQGGAWQIEASGTLYTAPIVVNAAGAWADAVAALAGVAAMGLQPMRRSAALLNLGPEHDVESWPLFGTTAETWYAKPDAGKLMVSPADEDPVDPHDAWPDDMVLAEGLHRYEQAVTVPVTRVEHSWAGLRTFAPDRTPVVGFAPDADGFFWLAGQGGYGVQTAPALSQTAAALIEGRAPKLAQPALDALTPGRFFSN</sequence>
<keyword evidence="4" id="KW-1185">Reference proteome</keyword>
<keyword evidence="1" id="KW-0560">Oxidoreductase</keyword>
<dbReference type="RefSeq" id="WP_108690337.1">
    <property type="nucleotide sequence ID" value="NZ_QCYH01000001.1"/>
</dbReference>
<dbReference type="PANTHER" id="PTHR13847:SF287">
    <property type="entry name" value="FAD-DEPENDENT OXIDOREDUCTASE DOMAIN-CONTAINING PROTEIN 1"/>
    <property type="match status" value="1"/>
</dbReference>
<gene>
    <name evidence="3" type="ORF">DC366_01075</name>
</gene>
<feature type="domain" description="FAD dependent oxidoreductase" evidence="2">
    <location>
        <begin position="7"/>
        <end position="345"/>
    </location>
</feature>
<dbReference type="InterPro" id="IPR036188">
    <property type="entry name" value="FAD/NAD-bd_sf"/>
</dbReference>
<dbReference type="GO" id="GO:0016491">
    <property type="term" value="F:oxidoreductase activity"/>
    <property type="evidence" value="ECO:0007669"/>
    <property type="project" value="UniProtKB-KW"/>
</dbReference>
<dbReference type="InterPro" id="IPR006076">
    <property type="entry name" value="FAD-dep_OxRdtase"/>
</dbReference>
<organism evidence="3 4">
    <name type="scientific">Pelagivirga sediminicola</name>
    <dbReference type="NCBI Taxonomy" id="2170575"/>
    <lineage>
        <taxon>Bacteria</taxon>
        <taxon>Pseudomonadati</taxon>
        <taxon>Pseudomonadota</taxon>
        <taxon>Alphaproteobacteria</taxon>
        <taxon>Rhodobacterales</taxon>
        <taxon>Paracoccaceae</taxon>
        <taxon>Pelagivirga</taxon>
    </lineage>
</organism>
<protein>
    <submittedName>
        <fullName evidence="3">Glycerol-3-phosphate dehydrogenase</fullName>
    </submittedName>
</protein>
<proteinExistence type="predicted"/>
<dbReference type="AlphaFoldDB" id="A0A2T7GB00"/>
<evidence type="ECO:0000256" key="1">
    <source>
        <dbReference type="ARBA" id="ARBA00023002"/>
    </source>
</evidence>
<dbReference type="EMBL" id="QCYH01000001">
    <property type="protein sequence ID" value="PVA11592.1"/>
    <property type="molecule type" value="Genomic_DNA"/>
</dbReference>
<evidence type="ECO:0000313" key="3">
    <source>
        <dbReference type="EMBL" id="PVA11592.1"/>
    </source>
</evidence>
<dbReference type="Proteomes" id="UP000244446">
    <property type="component" value="Unassembled WGS sequence"/>
</dbReference>
<name>A0A2T7GB00_9RHOB</name>
<dbReference type="SUPFAM" id="SSF51905">
    <property type="entry name" value="FAD/NAD(P)-binding domain"/>
    <property type="match status" value="1"/>
</dbReference>
<evidence type="ECO:0000259" key="2">
    <source>
        <dbReference type="Pfam" id="PF01266"/>
    </source>
</evidence>
<evidence type="ECO:0000313" key="4">
    <source>
        <dbReference type="Proteomes" id="UP000244446"/>
    </source>
</evidence>
<reference evidence="3 4" key="1">
    <citation type="submission" date="2018-04" db="EMBL/GenBank/DDBJ databases">
        <title>Pelagivirga bohaiensis gen. nov., sp. nov., a bacterium isolated from the Bohai Sea.</title>
        <authorList>
            <person name="Ji X."/>
        </authorList>
    </citation>
    <scope>NUCLEOTIDE SEQUENCE [LARGE SCALE GENOMIC DNA]</scope>
    <source>
        <strain evidence="3 4">BH-SD19</strain>
    </source>
</reference>
<dbReference type="Gene3D" id="3.50.50.60">
    <property type="entry name" value="FAD/NAD(P)-binding domain"/>
    <property type="match status" value="1"/>
</dbReference>
<dbReference type="PANTHER" id="PTHR13847">
    <property type="entry name" value="SARCOSINE DEHYDROGENASE-RELATED"/>
    <property type="match status" value="1"/>
</dbReference>
<dbReference type="OrthoDB" id="7421214at2"/>